<evidence type="ECO:0000313" key="2">
    <source>
        <dbReference type="Proteomes" id="UP000033500"/>
    </source>
</evidence>
<dbReference type="Proteomes" id="UP000033500">
    <property type="component" value="Unassembled WGS sequence"/>
</dbReference>
<comment type="caution">
    <text evidence="1">The sequence shown here is derived from an EMBL/GenBank/DDBJ whole genome shotgun (WGS) entry which is preliminary data.</text>
</comment>
<dbReference type="PATRIC" id="fig|294.131.peg.3466"/>
<protein>
    <submittedName>
        <fullName evidence="1">Phage protein</fullName>
    </submittedName>
</protein>
<gene>
    <name evidence="1" type="ORF">VC34_22760</name>
</gene>
<dbReference type="Pfam" id="PF08809">
    <property type="entry name" value="DUF1799"/>
    <property type="match status" value="1"/>
</dbReference>
<dbReference type="InterPro" id="IPR014915">
    <property type="entry name" value="Phage_TLS_TfmB"/>
</dbReference>
<evidence type="ECO:0000313" key="1">
    <source>
        <dbReference type="EMBL" id="KJZ38941.1"/>
    </source>
</evidence>
<organism evidence="1 2">
    <name type="scientific">Pseudomonas fluorescens</name>
    <dbReference type="NCBI Taxonomy" id="294"/>
    <lineage>
        <taxon>Bacteria</taxon>
        <taxon>Pseudomonadati</taxon>
        <taxon>Pseudomonadota</taxon>
        <taxon>Gammaproteobacteria</taxon>
        <taxon>Pseudomonadales</taxon>
        <taxon>Pseudomonadaceae</taxon>
        <taxon>Pseudomonas</taxon>
    </lineage>
</organism>
<accession>A0A0F4T3B1</accession>
<dbReference type="AlphaFoldDB" id="A0A0F4T3B1"/>
<sequence length="101" mass="11211">MSAARALYQPTFKGQDAFGFSAEDYGDEFEVWPDNWPAFTVFEAMSTQWRSGACGATGMDYGVLLNVMCLSGVPVKDRTAIFHDLRVMEAEALSLISDRFP</sequence>
<dbReference type="EMBL" id="LACD01000029">
    <property type="protein sequence ID" value="KJZ38941.1"/>
    <property type="molecule type" value="Genomic_DNA"/>
</dbReference>
<reference evidence="1 2" key="1">
    <citation type="submission" date="2015-03" db="EMBL/GenBank/DDBJ databases">
        <title>Comparative genomics of Pseudomonas insights into diversity of traits involved in vanlence and defense.</title>
        <authorList>
            <person name="Qin Y."/>
        </authorList>
    </citation>
    <scope>NUCLEOTIDE SEQUENCE [LARGE SCALE GENOMIC DNA]</scope>
    <source>
        <strain evidence="1 2">C3</strain>
    </source>
</reference>
<name>A0A0F4T3B1_PSEFL</name>
<proteinExistence type="predicted"/>